<dbReference type="SUPFAM" id="SSF64182">
    <property type="entry name" value="DHH phosphoesterases"/>
    <property type="match status" value="2"/>
</dbReference>
<organism evidence="9 10">
    <name type="scientific">Candidatus Acididesulfobacter diazotrophicus</name>
    <dbReference type="NCBI Taxonomy" id="2597226"/>
    <lineage>
        <taxon>Bacteria</taxon>
        <taxon>Deltaproteobacteria</taxon>
        <taxon>Candidatus Acidulodesulfobacterales</taxon>
        <taxon>Candidatus Acididesulfobacter</taxon>
    </lineage>
</organism>
<evidence type="ECO:0000259" key="8">
    <source>
        <dbReference type="Pfam" id="PF17768"/>
    </source>
</evidence>
<reference evidence="9 10" key="1">
    <citation type="journal article" date="2019" name="ISME J.">
        <title>Insights into ecological role of a new deltaproteobacterial order Candidatus Acidulodesulfobacterales by metagenomics and metatranscriptomics.</title>
        <authorList>
            <person name="Tan S."/>
            <person name="Liu J."/>
            <person name="Fang Y."/>
            <person name="Hedlund B.P."/>
            <person name="Lian Z.H."/>
            <person name="Huang L.Y."/>
            <person name="Li J.T."/>
            <person name="Huang L.N."/>
            <person name="Li W.J."/>
            <person name="Jiang H.C."/>
            <person name="Dong H.L."/>
            <person name="Shu W.S."/>
        </authorList>
    </citation>
    <scope>NUCLEOTIDE SEQUENCE [LARGE SCALE GENOMIC DNA]</scope>
    <source>
        <strain evidence="9">AP1</strain>
    </source>
</reference>
<dbReference type="Proteomes" id="UP000319296">
    <property type="component" value="Unassembled WGS sequence"/>
</dbReference>
<dbReference type="Gene3D" id="3.90.1640.30">
    <property type="match status" value="2"/>
</dbReference>
<evidence type="ECO:0000313" key="9">
    <source>
        <dbReference type="EMBL" id="RZD18717.1"/>
    </source>
</evidence>
<evidence type="ECO:0000259" key="7">
    <source>
        <dbReference type="Pfam" id="PF02272"/>
    </source>
</evidence>
<dbReference type="GO" id="GO:0003676">
    <property type="term" value="F:nucleic acid binding"/>
    <property type="evidence" value="ECO:0007669"/>
    <property type="project" value="InterPro"/>
</dbReference>
<dbReference type="InterPro" id="IPR038763">
    <property type="entry name" value="DHH_sf"/>
</dbReference>
<gene>
    <name evidence="9" type="ORF">EVG15_04910</name>
</gene>
<dbReference type="Gene3D" id="3.10.310.30">
    <property type="match status" value="1"/>
</dbReference>
<evidence type="ECO:0000256" key="2">
    <source>
        <dbReference type="ARBA" id="ARBA00019841"/>
    </source>
</evidence>
<feature type="domain" description="DDH" evidence="6">
    <location>
        <begin position="161"/>
        <end position="388"/>
    </location>
</feature>
<keyword evidence="5" id="KW-0269">Exonuclease</keyword>
<keyword evidence="3" id="KW-0540">Nuclease</keyword>
<evidence type="ECO:0000313" key="10">
    <source>
        <dbReference type="Proteomes" id="UP000319296"/>
    </source>
</evidence>
<dbReference type="InterPro" id="IPR001667">
    <property type="entry name" value="DDH_dom"/>
</dbReference>
<dbReference type="InterPro" id="IPR051673">
    <property type="entry name" value="SSDNA_exonuclease_RecJ"/>
</dbReference>
<evidence type="ECO:0000256" key="3">
    <source>
        <dbReference type="ARBA" id="ARBA00022722"/>
    </source>
</evidence>
<proteinExistence type="inferred from homology"/>
<feature type="domain" description="DHHA1" evidence="7">
    <location>
        <begin position="511"/>
        <end position="602"/>
    </location>
</feature>
<dbReference type="EMBL" id="SGBB01000006">
    <property type="protein sequence ID" value="RZD18717.1"/>
    <property type="molecule type" value="Genomic_DNA"/>
</dbReference>
<dbReference type="InterPro" id="IPR041122">
    <property type="entry name" value="RecJ_OB"/>
</dbReference>
<evidence type="ECO:0000259" key="6">
    <source>
        <dbReference type="Pfam" id="PF01368"/>
    </source>
</evidence>
<dbReference type="Pfam" id="PF01368">
    <property type="entry name" value="DHH"/>
    <property type="match status" value="1"/>
</dbReference>
<dbReference type="GO" id="GO:0004527">
    <property type="term" value="F:exonuclease activity"/>
    <property type="evidence" value="ECO:0007669"/>
    <property type="project" value="UniProtKB-KW"/>
</dbReference>
<evidence type="ECO:0000256" key="4">
    <source>
        <dbReference type="ARBA" id="ARBA00022801"/>
    </source>
</evidence>
<sequence length="768" mass="87148">MKNITNNNENDNIGIHNLNNESHNNNELIFSLIKNNLEKFQLNNPAKSIILKRIFSQLIFEPAFLRLILDKREDTAVKSANMPEHSENANVCLNPGSAELNIINITPKQNNIAADILDNYIYNYILNYINPSLKNLHNPFLMKDMDKAVNRITKALVNDEKICVFGDYDVDGITATSFLVLFLREINKHIVKVNNDTQNIKTDNVINNNYNNIDNNLDNKISNNIDSNAQSINNKDGINHNNIDNGETIIYKIPDRIKHGYGLGIEPINELISDNDIINGIGIGKGKNISLIITVDLGISNYEPVVYANSKNIDVIICDHHEIPEKIPPAAAILNPKQENDKFPFKFLPGVGIAFNLAMALRKKLFDDGLINSYPNLKDFLDIVCIGIVGDIVPMYDENRILVSYGLKKINSDPRPGIKELKKICNLRFDNVTESDIAWKIAPKINSSGRVGNPNIAIELLISQDYEKARTLALKLDELNKKRKKLETECFNKAIIKINQINNASDNFIPMLILFDDSWHPGVIGIASSRLSEYLMKPVLLLSGYKEDIFIGSARSYGNIDIYYILKQFDNFFIKFGGHKLACGLSIKKSEFNKFIEAVKKFGESDLNNLKSNNADIKFNYDEELSIGNINNELINKLKLMAPYGVLNEQPKFCMKNPLIDNIITRKVKNSYNSYNNIGSENTNHNPANKVLNNNSNSNFKKIISNEYFTCDILNCSDKNKKSNKAIIFKNISCFRTEDFDFNNFNNKTVNSIIFEFFNNYIKILDIN</sequence>
<dbReference type="Pfam" id="PF02272">
    <property type="entry name" value="DHHA1"/>
    <property type="match status" value="1"/>
</dbReference>
<accession>A0A519BN70</accession>
<protein>
    <recommendedName>
        <fullName evidence="2">Single-stranded-DNA-specific exonuclease RecJ</fullName>
    </recommendedName>
</protein>
<comment type="similarity">
    <text evidence="1">Belongs to the RecJ family.</text>
</comment>
<dbReference type="PANTHER" id="PTHR30255:SF2">
    <property type="entry name" value="SINGLE-STRANDED-DNA-SPECIFIC EXONUCLEASE RECJ"/>
    <property type="match status" value="1"/>
</dbReference>
<dbReference type="Pfam" id="PF17768">
    <property type="entry name" value="RecJ_OB"/>
    <property type="match status" value="1"/>
</dbReference>
<evidence type="ECO:0000256" key="5">
    <source>
        <dbReference type="ARBA" id="ARBA00022839"/>
    </source>
</evidence>
<evidence type="ECO:0000256" key="1">
    <source>
        <dbReference type="ARBA" id="ARBA00005915"/>
    </source>
</evidence>
<comment type="caution">
    <text evidence="9">The sequence shown here is derived from an EMBL/GenBank/DDBJ whole genome shotgun (WGS) entry which is preliminary data.</text>
</comment>
<name>A0A519BN70_9DELT</name>
<keyword evidence="4" id="KW-0378">Hydrolase</keyword>
<feature type="domain" description="RecJ OB" evidence="8">
    <location>
        <begin position="621"/>
        <end position="665"/>
    </location>
</feature>
<dbReference type="InterPro" id="IPR003156">
    <property type="entry name" value="DHHA1_dom"/>
</dbReference>
<dbReference type="AlphaFoldDB" id="A0A519BN70"/>
<dbReference type="PANTHER" id="PTHR30255">
    <property type="entry name" value="SINGLE-STRANDED-DNA-SPECIFIC EXONUCLEASE RECJ"/>
    <property type="match status" value="1"/>
</dbReference>